<dbReference type="EMBL" id="VTTN01000003">
    <property type="protein sequence ID" value="KAA0596501.1"/>
    <property type="molecule type" value="Genomic_DNA"/>
</dbReference>
<accession>A0A5A9GPV0</accession>
<reference evidence="3 4" key="1">
    <citation type="submission" date="2019-08" db="EMBL/GenBank/DDBJ databases">
        <authorList>
            <person name="Grouzdev D."/>
            <person name="Tikhonova E."/>
            <person name="Kravchenko I."/>
        </authorList>
    </citation>
    <scope>NUCLEOTIDE SEQUENCE [LARGE SCALE GENOMIC DNA]</scope>
    <source>
        <strain evidence="3 4">59b</strain>
    </source>
</reference>
<dbReference type="Pfam" id="PF13449">
    <property type="entry name" value="Phytase-like"/>
    <property type="match status" value="1"/>
</dbReference>
<keyword evidence="1" id="KW-0732">Signal</keyword>
<organism evidence="3 4">
    <name type="scientific">Azospirillum lipoferum</name>
    <dbReference type="NCBI Taxonomy" id="193"/>
    <lineage>
        <taxon>Bacteria</taxon>
        <taxon>Pseudomonadati</taxon>
        <taxon>Pseudomonadota</taxon>
        <taxon>Alphaproteobacteria</taxon>
        <taxon>Rhodospirillales</taxon>
        <taxon>Azospirillaceae</taxon>
        <taxon>Azospirillum</taxon>
    </lineage>
</organism>
<dbReference type="PIRSF" id="PIRSF031900">
    <property type="entry name" value="UCP031900"/>
    <property type="match status" value="1"/>
</dbReference>
<feature type="chain" id="PRO_5023080549" evidence="1">
    <location>
        <begin position="27"/>
        <end position="351"/>
    </location>
</feature>
<name>A0A5A9GPV0_AZOLI</name>
<feature type="domain" description="Phytase-like" evidence="2">
    <location>
        <begin position="67"/>
        <end position="333"/>
    </location>
</feature>
<dbReference type="OrthoDB" id="9798693at2"/>
<dbReference type="InterPro" id="IPR027372">
    <property type="entry name" value="Phytase-like_dom"/>
</dbReference>
<protein>
    <submittedName>
        <fullName evidence="3">Esterase-like activity of phytase family protein</fullName>
    </submittedName>
</protein>
<dbReference type="RefSeq" id="WP_149231012.1">
    <property type="nucleotide sequence ID" value="NZ_JALJXJ010000004.1"/>
</dbReference>
<evidence type="ECO:0000313" key="3">
    <source>
        <dbReference type="EMBL" id="KAA0596501.1"/>
    </source>
</evidence>
<feature type="signal peptide" evidence="1">
    <location>
        <begin position="1"/>
        <end position="26"/>
    </location>
</feature>
<evidence type="ECO:0000313" key="4">
    <source>
        <dbReference type="Proteomes" id="UP000324927"/>
    </source>
</evidence>
<evidence type="ECO:0000259" key="2">
    <source>
        <dbReference type="Pfam" id="PF13449"/>
    </source>
</evidence>
<dbReference type="SUPFAM" id="SSF63829">
    <property type="entry name" value="Calcium-dependent phosphotriesterase"/>
    <property type="match status" value="1"/>
</dbReference>
<comment type="caution">
    <text evidence="3">The sequence shown here is derived from an EMBL/GenBank/DDBJ whole genome shotgun (WGS) entry which is preliminary data.</text>
</comment>
<evidence type="ECO:0000256" key="1">
    <source>
        <dbReference type="SAM" id="SignalP"/>
    </source>
</evidence>
<dbReference type="InterPro" id="IPR014567">
    <property type="entry name" value="UCP031900"/>
</dbReference>
<dbReference type="AlphaFoldDB" id="A0A5A9GPV0"/>
<dbReference type="Proteomes" id="UP000324927">
    <property type="component" value="Unassembled WGS sequence"/>
</dbReference>
<proteinExistence type="predicted"/>
<keyword evidence="4" id="KW-1185">Reference proteome</keyword>
<dbReference type="PROSITE" id="PS51257">
    <property type="entry name" value="PROKAR_LIPOPROTEIN"/>
    <property type="match status" value="1"/>
</dbReference>
<gene>
    <name evidence="3" type="ORF">FZ942_10310</name>
</gene>
<sequence>MTMRKRLLWSLALVALSGGCAAVVGAGGAEPGPVTASVVPLDRGRPDKVAVGPLRFLGGLDIAGGERVGGLSGLWVDPAGDRFVAIGDTGLVVDGRLGTDAGGRLAGLSEVQARPLTVEEGISHRKRRTDAEDLTRLPDGGWLVSLERDHRILRYKAGKQGGEHGPDGIPTPIPLPPGMDGTPENGGLEALTLLPDGRLLTIEEGKEDGRQDRRAWITKLGLSGDGVPRSAADWQPFTYRTAPRYRPTSVAPLPDGGVLVLERRVSLLGGWSSRLVRVAARQLYDGAVAGAVVNGEELGRLEAPLVNDNFEGIATRSGSAGETLVYLISDNNFSSLQRTYLLLFALHGPSS</sequence>